<dbReference type="PROSITE" id="PS00511">
    <property type="entry name" value="CRF"/>
    <property type="match status" value="1"/>
</dbReference>
<evidence type="ECO:0000256" key="5">
    <source>
        <dbReference type="SAM" id="SignalP"/>
    </source>
</evidence>
<dbReference type="Pfam" id="PF00473">
    <property type="entry name" value="CRF"/>
    <property type="match status" value="1"/>
</dbReference>
<feature type="domain" description="Corticotropin-releasing factor" evidence="6">
    <location>
        <begin position="43"/>
        <end position="86"/>
    </location>
</feature>
<protein>
    <recommendedName>
        <fullName evidence="6">Corticotropin-releasing factor domain-containing protein</fullName>
    </recommendedName>
</protein>
<dbReference type="InterPro" id="IPR018446">
    <property type="entry name" value="Corticotropin-releasing_fac_CS"/>
</dbReference>
<feature type="region of interest" description="Disordered" evidence="4">
    <location>
        <begin position="144"/>
        <end position="267"/>
    </location>
</feature>
<comment type="subcellular location">
    <subcellularLocation>
        <location evidence="1">Secreted</location>
    </subcellularLocation>
</comment>
<organism evidence="7 8">
    <name type="scientific">Anopheles albimanus</name>
    <name type="common">New world malaria mosquito</name>
    <dbReference type="NCBI Taxonomy" id="7167"/>
    <lineage>
        <taxon>Eukaryota</taxon>
        <taxon>Metazoa</taxon>
        <taxon>Ecdysozoa</taxon>
        <taxon>Arthropoda</taxon>
        <taxon>Hexapoda</taxon>
        <taxon>Insecta</taxon>
        <taxon>Pterygota</taxon>
        <taxon>Neoptera</taxon>
        <taxon>Endopterygota</taxon>
        <taxon>Diptera</taxon>
        <taxon>Nematocera</taxon>
        <taxon>Culicoidea</taxon>
        <taxon>Culicidae</taxon>
        <taxon>Anophelinae</taxon>
        <taxon>Anopheles</taxon>
    </lineage>
</organism>
<feature type="compositionally biased region" description="Basic and acidic residues" evidence="4">
    <location>
        <begin position="195"/>
        <end position="205"/>
    </location>
</feature>
<evidence type="ECO:0000256" key="2">
    <source>
        <dbReference type="ARBA" id="ARBA00022525"/>
    </source>
</evidence>
<reference evidence="7" key="2">
    <citation type="submission" date="2022-08" db="UniProtKB">
        <authorList>
            <consortium name="EnsemblMetazoa"/>
        </authorList>
    </citation>
    <scope>IDENTIFICATION</scope>
    <source>
        <strain evidence="7">STECLA/ALBI9_A</strain>
    </source>
</reference>
<dbReference type="VEuPathDB" id="VectorBase:AALB20_031602"/>
<evidence type="ECO:0000256" key="4">
    <source>
        <dbReference type="SAM" id="MobiDB-lite"/>
    </source>
</evidence>
<dbReference type="EnsemblMetazoa" id="AALB009504-RA">
    <property type="protein sequence ID" value="AALB009504-PA"/>
    <property type="gene ID" value="AALB009504"/>
</dbReference>
<evidence type="ECO:0000259" key="6">
    <source>
        <dbReference type="SMART" id="SM00039"/>
    </source>
</evidence>
<reference evidence="7 8" key="1">
    <citation type="journal article" date="2017" name="G3 (Bethesda)">
        <title>The Physical Genome Mapping of Anopheles albimanus Corrected Scaffold Misassemblies and Identified Interarm Rearrangements in Genus Anopheles.</title>
        <authorList>
            <person name="Artemov G.N."/>
            <person name="Peery A.N."/>
            <person name="Jiang X."/>
            <person name="Tu Z."/>
            <person name="Stegniy V.N."/>
            <person name="Sharakhova M.V."/>
            <person name="Sharakhov I.V."/>
        </authorList>
    </citation>
    <scope>NUCLEOTIDE SEQUENCE [LARGE SCALE GENOMIC DNA]</scope>
    <source>
        <strain evidence="7 8">ALBI9_A</strain>
    </source>
</reference>
<evidence type="ECO:0000256" key="3">
    <source>
        <dbReference type="ARBA" id="ARBA00022702"/>
    </source>
</evidence>
<name>A0A182FSH5_ANOAL</name>
<evidence type="ECO:0000313" key="8">
    <source>
        <dbReference type="Proteomes" id="UP000069272"/>
    </source>
</evidence>
<feature type="chain" id="PRO_5043926738" description="Corticotropin-releasing factor domain-containing protein" evidence="5">
    <location>
        <begin position="24"/>
        <end position="279"/>
    </location>
</feature>
<accession>A0A182FSH5</accession>
<keyword evidence="5" id="KW-0732">Signal</keyword>
<dbReference type="AlphaFoldDB" id="A0A182FSH5"/>
<dbReference type="SMART" id="SM00039">
    <property type="entry name" value="CRF"/>
    <property type="match status" value="1"/>
</dbReference>
<evidence type="ECO:0000313" key="7">
    <source>
        <dbReference type="EnsemblMetazoa" id="AALB009504-PA"/>
    </source>
</evidence>
<dbReference type="Proteomes" id="UP000069272">
    <property type="component" value="Chromosome 2R"/>
</dbReference>
<evidence type="ECO:0000256" key="1">
    <source>
        <dbReference type="ARBA" id="ARBA00004613"/>
    </source>
</evidence>
<feature type="compositionally biased region" description="Basic and acidic residues" evidence="4">
    <location>
        <begin position="221"/>
        <end position="238"/>
    </location>
</feature>
<feature type="compositionally biased region" description="Low complexity" evidence="4">
    <location>
        <begin position="173"/>
        <end position="185"/>
    </location>
</feature>
<keyword evidence="8" id="KW-1185">Reference proteome</keyword>
<dbReference type="InterPro" id="IPR000187">
    <property type="entry name" value="CRF"/>
</dbReference>
<sequence length="279" mass="32302">MKTTLGLWTAMMALVCVSVHVSALPYSDSRIVQDNSYLSLKRTKPSLSIVNPLDVLRQRIILEMARRQMRENTRQVELNKALLREIGKRSSNFYDGSQLASYDPDRAYYDRKLYNQQVGLGPEHSLPGDDELEAMMDSLLRSSRFSSAGKQQHVRSVNDRLTSAPNLEERRQQVSSSQTQPQSPQLRKMFNNEQEDLKTNNEDTFTKQSLNIDDQDDDDDQNRNENSDTMTDGERYMESNRIGEQPRAESHQPLNDQSTGNEYQRQRFVYGMYKNRFAN</sequence>
<proteinExistence type="predicted"/>
<keyword evidence="3" id="KW-0372">Hormone</keyword>
<dbReference type="STRING" id="7167.A0A182FSH5"/>
<feature type="compositionally biased region" description="Polar residues" evidence="4">
    <location>
        <begin position="252"/>
        <end position="263"/>
    </location>
</feature>
<dbReference type="GO" id="GO:0005576">
    <property type="term" value="C:extracellular region"/>
    <property type="evidence" value="ECO:0007669"/>
    <property type="project" value="UniProtKB-SubCell"/>
</dbReference>
<dbReference type="VEuPathDB" id="VectorBase:AALB009504"/>
<feature type="signal peptide" evidence="5">
    <location>
        <begin position="1"/>
        <end position="23"/>
    </location>
</feature>
<keyword evidence="2" id="KW-0964">Secreted</keyword>
<dbReference type="GO" id="GO:0005179">
    <property type="term" value="F:hormone activity"/>
    <property type="evidence" value="ECO:0007669"/>
    <property type="project" value="UniProtKB-KW"/>
</dbReference>